<comment type="cofactor">
    <cofactor evidence="8">
        <name>Zn(2+)</name>
        <dbReference type="ChEBI" id="CHEBI:29105"/>
    </cofactor>
    <text evidence="8">Binds 1 zinc ion.</text>
</comment>
<evidence type="ECO:0000256" key="5">
    <source>
        <dbReference type="ARBA" id="ARBA00022759"/>
    </source>
</evidence>
<comment type="function">
    <text evidence="8">Single strand-specific metallo-endoribonuclease involved in late-stage 70S ribosome quality control and in maturation of the 3' terminus of the 16S rRNA.</text>
</comment>
<feature type="compositionally biased region" description="Basic and acidic residues" evidence="9">
    <location>
        <begin position="164"/>
        <end position="173"/>
    </location>
</feature>
<evidence type="ECO:0000313" key="13">
    <source>
        <dbReference type="Proteomes" id="UP000814353"/>
    </source>
</evidence>
<sequence>MRQAPIVDRQLATSGKGMPEQASLEAWIGAVLARFPREARHEVTIRFVDAEESQALNRDYRGRDKPTNVLSFPFDNPPGITLPLLGDLVLCHPVVENEAHEQGKQLGDHYAHLVVHGMLHLLGHDHLEETEAEAMEQLEREILADFAIADPYSPLPENDGQQVESKDKRRDDE</sequence>
<accession>A0A7V9W1E0</accession>
<comment type="caution">
    <text evidence="10">The sequence shown here is derived from an EMBL/GenBank/DDBJ whole genome shotgun (WGS) entry which is preliminary data.</text>
</comment>
<evidence type="ECO:0000256" key="6">
    <source>
        <dbReference type="ARBA" id="ARBA00022801"/>
    </source>
</evidence>
<feature type="binding site" evidence="8">
    <location>
        <position position="116"/>
    </location>
    <ligand>
        <name>Zn(2+)</name>
        <dbReference type="ChEBI" id="CHEBI:29105"/>
        <note>catalytic</note>
    </ligand>
</feature>
<reference evidence="10 12" key="2">
    <citation type="submission" date="2020-07" db="EMBL/GenBank/DDBJ databases">
        <title>Identification of Halomonas strains.</title>
        <authorList>
            <person name="Xiao Z."/>
            <person name="Shen J."/>
        </authorList>
    </citation>
    <scope>NUCLEOTIDE SEQUENCE [LARGE SCALE GENOMIC DNA]</scope>
    <source>
        <strain evidence="10 12">DSM 17331</strain>
    </source>
</reference>
<feature type="binding site" evidence="8">
    <location>
        <position position="120"/>
    </location>
    <ligand>
        <name>Zn(2+)</name>
        <dbReference type="ChEBI" id="CHEBI:29105"/>
        <note>catalytic</note>
    </ligand>
</feature>
<dbReference type="InterPro" id="IPR002036">
    <property type="entry name" value="YbeY"/>
</dbReference>
<dbReference type="SUPFAM" id="SSF55486">
    <property type="entry name" value="Metalloproteases ('zincins'), catalytic domain"/>
    <property type="match status" value="1"/>
</dbReference>
<dbReference type="GO" id="GO:0004222">
    <property type="term" value="F:metalloendopeptidase activity"/>
    <property type="evidence" value="ECO:0007669"/>
    <property type="project" value="InterPro"/>
</dbReference>
<dbReference type="Pfam" id="PF02130">
    <property type="entry name" value="YbeY"/>
    <property type="match status" value="1"/>
</dbReference>
<dbReference type="GO" id="GO:0006364">
    <property type="term" value="P:rRNA processing"/>
    <property type="evidence" value="ECO:0007669"/>
    <property type="project" value="UniProtKB-UniRule"/>
</dbReference>
<dbReference type="NCBIfam" id="TIGR00043">
    <property type="entry name" value="rRNA maturation RNase YbeY"/>
    <property type="match status" value="1"/>
</dbReference>
<proteinExistence type="inferred from homology"/>
<keyword evidence="3 8" id="KW-0540">Nuclease</keyword>
<evidence type="ECO:0000313" key="10">
    <source>
        <dbReference type="EMBL" id="MBA2779266.1"/>
    </source>
</evidence>
<dbReference type="RefSeq" id="WP_181514741.1">
    <property type="nucleotide sequence ID" value="NZ_JABFUB010000002.1"/>
</dbReference>
<keyword evidence="5 8" id="KW-0255">Endonuclease</keyword>
<keyword evidence="7 8" id="KW-0862">Zinc</keyword>
<dbReference type="InterPro" id="IPR023091">
    <property type="entry name" value="MetalPrtase_cat_dom_sf_prd"/>
</dbReference>
<dbReference type="EMBL" id="JABFUB010000002">
    <property type="protein sequence ID" value="MCG6660906.1"/>
    <property type="molecule type" value="Genomic_DNA"/>
</dbReference>
<dbReference type="EC" id="3.1.-.-" evidence="8"/>
<evidence type="ECO:0000256" key="4">
    <source>
        <dbReference type="ARBA" id="ARBA00022723"/>
    </source>
</evidence>
<comment type="similarity">
    <text evidence="1 8">Belongs to the endoribonuclease YbeY family.</text>
</comment>
<keyword evidence="13" id="KW-1185">Reference proteome</keyword>
<feature type="region of interest" description="Disordered" evidence="9">
    <location>
        <begin position="149"/>
        <end position="173"/>
    </location>
</feature>
<feature type="binding site" evidence="8">
    <location>
        <position position="126"/>
    </location>
    <ligand>
        <name>Zn(2+)</name>
        <dbReference type="ChEBI" id="CHEBI:29105"/>
        <note>catalytic</note>
    </ligand>
</feature>
<dbReference type="AlphaFoldDB" id="A0A7V9W1E0"/>
<keyword evidence="8" id="KW-0963">Cytoplasm</keyword>
<evidence type="ECO:0000256" key="3">
    <source>
        <dbReference type="ARBA" id="ARBA00022722"/>
    </source>
</evidence>
<evidence type="ECO:0000256" key="8">
    <source>
        <dbReference type="HAMAP-Rule" id="MF_00009"/>
    </source>
</evidence>
<dbReference type="PROSITE" id="PS01306">
    <property type="entry name" value="UPF0054"/>
    <property type="match status" value="1"/>
</dbReference>
<dbReference type="GO" id="GO:0008270">
    <property type="term" value="F:zinc ion binding"/>
    <property type="evidence" value="ECO:0007669"/>
    <property type="project" value="UniProtKB-UniRule"/>
</dbReference>
<dbReference type="InterPro" id="IPR020549">
    <property type="entry name" value="YbeY_CS"/>
</dbReference>
<organism evidence="10 12">
    <name type="scientific">Billgrantia kenyensis</name>
    <dbReference type="NCBI Taxonomy" id="321266"/>
    <lineage>
        <taxon>Bacteria</taxon>
        <taxon>Pseudomonadati</taxon>
        <taxon>Pseudomonadota</taxon>
        <taxon>Gammaproteobacteria</taxon>
        <taxon>Oceanospirillales</taxon>
        <taxon>Halomonadaceae</taxon>
        <taxon>Billgrantia</taxon>
    </lineage>
</organism>
<evidence type="ECO:0000256" key="7">
    <source>
        <dbReference type="ARBA" id="ARBA00022833"/>
    </source>
</evidence>
<name>A0A7V9W1E0_9GAMM</name>
<protein>
    <recommendedName>
        <fullName evidence="8">Endoribonuclease YbeY</fullName>
        <ecNumber evidence="8">3.1.-.-</ecNumber>
    </recommendedName>
</protein>
<dbReference type="Gene3D" id="3.40.390.30">
    <property type="entry name" value="Metalloproteases ('zincins'), catalytic domain"/>
    <property type="match status" value="1"/>
</dbReference>
<dbReference type="Proteomes" id="UP000814353">
    <property type="component" value="Unassembled WGS sequence"/>
</dbReference>
<keyword evidence="4 8" id="KW-0479">Metal-binding</keyword>
<dbReference type="Proteomes" id="UP000518091">
    <property type="component" value="Unassembled WGS sequence"/>
</dbReference>
<dbReference type="GO" id="GO:0004521">
    <property type="term" value="F:RNA endonuclease activity"/>
    <property type="evidence" value="ECO:0007669"/>
    <property type="project" value="UniProtKB-UniRule"/>
</dbReference>
<dbReference type="EMBL" id="JACEFT010000010">
    <property type="protein sequence ID" value="MBA2779266.1"/>
    <property type="molecule type" value="Genomic_DNA"/>
</dbReference>
<dbReference type="PANTHER" id="PTHR46986:SF1">
    <property type="entry name" value="ENDORIBONUCLEASE YBEY, CHLOROPLASTIC"/>
    <property type="match status" value="1"/>
</dbReference>
<evidence type="ECO:0000256" key="9">
    <source>
        <dbReference type="SAM" id="MobiDB-lite"/>
    </source>
</evidence>
<dbReference type="PANTHER" id="PTHR46986">
    <property type="entry name" value="ENDORIBONUCLEASE YBEY, CHLOROPLASTIC"/>
    <property type="match status" value="1"/>
</dbReference>
<dbReference type="HAMAP" id="MF_00009">
    <property type="entry name" value="Endoribonucl_YbeY"/>
    <property type="match status" value="1"/>
</dbReference>
<keyword evidence="8" id="KW-0698">rRNA processing</keyword>
<evidence type="ECO:0000313" key="12">
    <source>
        <dbReference type="Proteomes" id="UP000518091"/>
    </source>
</evidence>
<keyword evidence="6 8" id="KW-0378">Hydrolase</keyword>
<keyword evidence="2 8" id="KW-0690">Ribosome biogenesis</keyword>
<comment type="subcellular location">
    <subcellularLocation>
        <location evidence="8">Cytoplasm</location>
    </subcellularLocation>
</comment>
<evidence type="ECO:0000256" key="2">
    <source>
        <dbReference type="ARBA" id="ARBA00022517"/>
    </source>
</evidence>
<gene>
    <name evidence="8 10" type="primary">ybeY</name>
    <name evidence="10" type="ORF">H1D44_10165</name>
    <name evidence="11" type="ORF">HOP48_04980</name>
</gene>
<evidence type="ECO:0000313" key="11">
    <source>
        <dbReference type="EMBL" id="MCG6660906.1"/>
    </source>
</evidence>
<dbReference type="GO" id="GO:0005737">
    <property type="term" value="C:cytoplasm"/>
    <property type="evidence" value="ECO:0007669"/>
    <property type="project" value="UniProtKB-SubCell"/>
</dbReference>
<evidence type="ECO:0000256" key="1">
    <source>
        <dbReference type="ARBA" id="ARBA00010875"/>
    </source>
</evidence>
<reference evidence="11 13" key="1">
    <citation type="submission" date="2020-05" db="EMBL/GenBank/DDBJ databases">
        <title>Comparative genomic analysis of denitrifying bacteria from Halomonas genus.</title>
        <authorList>
            <person name="Wang L."/>
            <person name="Shao Z."/>
        </authorList>
    </citation>
    <scope>NUCLEOTIDE SEQUENCE [LARGE SCALE GENOMIC DNA]</scope>
    <source>
        <strain evidence="11 13">DSM 17331</strain>
    </source>
</reference>